<dbReference type="Proteomes" id="UP000018211">
    <property type="component" value="Unassembled WGS sequence"/>
</dbReference>
<dbReference type="Gene3D" id="3.40.30.10">
    <property type="entry name" value="Glutaredoxin"/>
    <property type="match status" value="1"/>
</dbReference>
<keyword evidence="4" id="KW-0413">Isomerase</keyword>
<dbReference type="InterPro" id="IPR036249">
    <property type="entry name" value="Thioredoxin-like_sf"/>
</dbReference>
<dbReference type="EC" id="5.2.1.2" evidence="4"/>
<dbReference type="InterPro" id="IPR034333">
    <property type="entry name" value="GST_Zeta_N"/>
</dbReference>
<dbReference type="PANTHER" id="PTHR42673">
    <property type="entry name" value="MALEYLACETOACETATE ISOMERASE"/>
    <property type="match status" value="1"/>
</dbReference>
<protein>
    <submittedName>
        <fullName evidence="4">Maleylacetoacetate isomerase</fullName>
        <ecNumber evidence="4">5.2.1.2</ecNumber>
    </submittedName>
</protein>
<dbReference type="InterPro" id="IPR010987">
    <property type="entry name" value="Glutathione-S-Trfase_C-like"/>
</dbReference>
<dbReference type="SUPFAM" id="SSF47616">
    <property type="entry name" value="GST C-terminal domain-like"/>
    <property type="match status" value="1"/>
</dbReference>
<dbReference type="RefSeq" id="WP_022612704.1">
    <property type="nucleotide sequence ID" value="NZ_LK391965.1"/>
</dbReference>
<dbReference type="AlphaFoldDB" id="A0AAV2VUL9"/>
<evidence type="ECO:0000256" key="1">
    <source>
        <dbReference type="ARBA" id="ARBA00010007"/>
    </source>
</evidence>
<evidence type="ECO:0000259" key="3">
    <source>
        <dbReference type="PROSITE" id="PS50405"/>
    </source>
</evidence>
<dbReference type="SFLD" id="SFLDG00358">
    <property type="entry name" value="Main_(cytGST)"/>
    <property type="match status" value="1"/>
</dbReference>
<dbReference type="GO" id="GO:0016034">
    <property type="term" value="F:maleylacetoacetate isomerase activity"/>
    <property type="evidence" value="ECO:0007669"/>
    <property type="project" value="UniProtKB-EC"/>
</dbReference>
<evidence type="ECO:0000313" key="5">
    <source>
        <dbReference type="Proteomes" id="UP000018211"/>
    </source>
</evidence>
<organism evidence="4 5">
    <name type="scientific">Vibrio nigripulchritudo SOn1</name>
    <dbReference type="NCBI Taxonomy" id="1238450"/>
    <lineage>
        <taxon>Bacteria</taxon>
        <taxon>Pseudomonadati</taxon>
        <taxon>Pseudomonadota</taxon>
        <taxon>Gammaproteobacteria</taxon>
        <taxon>Vibrionales</taxon>
        <taxon>Vibrionaceae</taxon>
        <taxon>Vibrio</taxon>
    </lineage>
</organism>
<dbReference type="CDD" id="cd03042">
    <property type="entry name" value="GST_N_Zeta"/>
    <property type="match status" value="1"/>
</dbReference>
<feature type="domain" description="GST C-terminal" evidence="3">
    <location>
        <begin position="85"/>
        <end position="204"/>
    </location>
</feature>
<dbReference type="InterPro" id="IPR034330">
    <property type="entry name" value="GST_Zeta_C"/>
</dbReference>
<dbReference type="SUPFAM" id="SSF52833">
    <property type="entry name" value="Thioredoxin-like"/>
    <property type="match status" value="1"/>
</dbReference>
<name>A0AAV2VUL9_9VIBR</name>
<dbReference type="GO" id="GO:0006749">
    <property type="term" value="P:glutathione metabolic process"/>
    <property type="evidence" value="ECO:0007669"/>
    <property type="project" value="TreeGrafter"/>
</dbReference>
<dbReference type="Pfam" id="PF13410">
    <property type="entry name" value="GST_C_2"/>
    <property type="match status" value="1"/>
</dbReference>
<dbReference type="Gene3D" id="1.20.1050.10">
    <property type="match status" value="1"/>
</dbReference>
<dbReference type="InterPro" id="IPR004045">
    <property type="entry name" value="Glutathione_S-Trfase_N"/>
</dbReference>
<dbReference type="CDD" id="cd03191">
    <property type="entry name" value="GST_C_Zeta"/>
    <property type="match status" value="1"/>
</dbReference>
<dbReference type="PROSITE" id="PS50404">
    <property type="entry name" value="GST_NTER"/>
    <property type="match status" value="1"/>
</dbReference>
<gene>
    <name evidence="4" type="primary">maiA</name>
    <name evidence="4" type="ORF">VIBNISOn1_450079</name>
</gene>
<dbReference type="PROSITE" id="PS50405">
    <property type="entry name" value="GST_CTER"/>
    <property type="match status" value="1"/>
</dbReference>
<sequence length="204" mass="22900">MKLYDYIRSSAAYRVRIALNLKGVDCESIPVSLLDGDQKSSEYLDVNSAGLVPALETQGNIITQSLAIIEYLDELYPELPLLPEHPVERAQCRALAYDVTCDIHPLNNLRILKHLTGELGHSEEEKMAWYHHWLKEGFNGLEQKLSKSDSTFCCGESPTLADICLIPQLFNAHRFEFNLAAYPRLTEIESNCLALSAFSDASPK</sequence>
<feature type="domain" description="GST N-terminal" evidence="2">
    <location>
        <begin position="1"/>
        <end position="80"/>
    </location>
</feature>
<reference evidence="4 5" key="1">
    <citation type="journal article" date="2013" name="ISME J.">
        <title>Comparative genomics of pathogenic lineages of Vibrio nigripulchritudo identifies virulence-associated traits.</title>
        <authorList>
            <person name="Goudenege D."/>
            <person name="Labreuche Y."/>
            <person name="Krin E."/>
            <person name="Ansquer D."/>
            <person name="Mangenot S."/>
            <person name="Calteau A."/>
            <person name="Medigue C."/>
            <person name="Mazel D."/>
            <person name="Polz M.F."/>
            <person name="Le Roux F."/>
        </authorList>
    </citation>
    <scope>NUCLEOTIDE SEQUENCE [LARGE SCALE GENOMIC DNA]</scope>
    <source>
        <strain evidence="4 5">SOn1</strain>
    </source>
</reference>
<comment type="similarity">
    <text evidence="1">Belongs to the GST superfamily. Zeta family.</text>
</comment>
<dbReference type="SFLD" id="SFLDS00019">
    <property type="entry name" value="Glutathione_Transferase_(cytos"/>
    <property type="match status" value="1"/>
</dbReference>
<accession>A0AAV2VUL9</accession>
<dbReference type="GO" id="GO:0006559">
    <property type="term" value="P:L-phenylalanine catabolic process"/>
    <property type="evidence" value="ECO:0007669"/>
    <property type="project" value="TreeGrafter"/>
</dbReference>
<dbReference type="InterPro" id="IPR040079">
    <property type="entry name" value="Glutathione_S-Trfase"/>
</dbReference>
<evidence type="ECO:0000259" key="2">
    <source>
        <dbReference type="PROSITE" id="PS50404"/>
    </source>
</evidence>
<dbReference type="PANTHER" id="PTHR42673:SF4">
    <property type="entry name" value="MALEYLACETOACETATE ISOMERASE"/>
    <property type="match status" value="1"/>
</dbReference>
<dbReference type="GO" id="GO:0005737">
    <property type="term" value="C:cytoplasm"/>
    <property type="evidence" value="ECO:0007669"/>
    <property type="project" value="InterPro"/>
</dbReference>
<dbReference type="Pfam" id="PF02798">
    <property type="entry name" value="GST_N"/>
    <property type="match status" value="1"/>
</dbReference>
<evidence type="ECO:0000313" key="4">
    <source>
        <dbReference type="EMBL" id="CCO48115.1"/>
    </source>
</evidence>
<dbReference type="GO" id="GO:0004364">
    <property type="term" value="F:glutathione transferase activity"/>
    <property type="evidence" value="ECO:0007669"/>
    <property type="project" value="TreeGrafter"/>
</dbReference>
<dbReference type="NCBIfam" id="TIGR01262">
    <property type="entry name" value="maiA"/>
    <property type="match status" value="1"/>
</dbReference>
<dbReference type="InterPro" id="IPR005955">
    <property type="entry name" value="GST_Zeta"/>
</dbReference>
<dbReference type="EMBL" id="CAOF01000137">
    <property type="protein sequence ID" value="CCO48115.1"/>
    <property type="molecule type" value="Genomic_DNA"/>
</dbReference>
<comment type="caution">
    <text evidence="4">The sequence shown here is derived from an EMBL/GenBank/DDBJ whole genome shotgun (WGS) entry which is preliminary data.</text>
</comment>
<proteinExistence type="inferred from homology"/>
<dbReference type="InterPro" id="IPR036282">
    <property type="entry name" value="Glutathione-S-Trfase_C_sf"/>
</dbReference>